<evidence type="ECO:0000256" key="2">
    <source>
        <dbReference type="ARBA" id="ARBA00022692"/>
    </source>
</evidence>
<organism evidence="4">
    <name type="scientific">uncultured Caudovirales phage</name>
    <dbReference type="NCBI Taxonomy" id="2100421"/>
    <lineage>
        <taxon>Viruses</taxon>
        <taxon>Duplodnaviria</taxon>
        <taxon>Heunggongvirae</taxon>
        <taxon>Uroviricota</taxon>
        <taxon>Caudoviricetes</taxon>
        <taxon>Peduoviridae</taxon>
        <taxon>Maltschvirus</taxon>
        <taxon>Maltschvirus maltsch</taxon>
    </lineage>
</organism>
<gene>
    <name evidence="4" type="ORF">UFOVP450_48</name>
</gene>
<keyword evidence="4" id="KW-0808">Transferase</keyword>
<evidence type="ECO:0000256" key="1">
    <source>
        <dbReference type="ARBA" id="ARBA00004167"/>
    </source>
</evidence>
<keyword evidence="2" id="KW-0812">Transmembrane</keyword>
<dbReference type="GO" id="GO:0016020">
    <property type="term" value="C:membrane"/>
    <property type="evidence" value="ECO:0007669"/>
    <property type="project" value="UniProtKB-SubCell"/>
</dbReference>
<evidence type="ECO:0000313" key="4">
    <source>
        <dbReference type="EMBL" id="CAB4142961.1"/>
    </source>
</evidence>
<dbReference type="EMBL" id="LR796421">
    <property type="protein sequence ID" value="CAB4142961.1"/>
    <property type="molecule type" value="Genomic_DNA"/>
</dbReference>
<dbReference type="PANTHER" id="PTHR21461">
    <property type="entry name" value="GLYCOSYLTRANSFERASE FAMILY 92 PROTEIN"/>
    <property type="match status" value="1"/>
</dbReference>
<sequence>MKDRKKIALVTMAKNEDLYLQEWIDYHLKLGFDDIYIYQNNWRFDVQKPDERVHFMEWDVDTPNAFSDEPWKTNRIAMCFNNFGQTYYDEYEWAAFFDVDGFLVLKQTNDVKEFIAAFDKVPQRQVVLNLAHFGDNGHTEFDPNNASLLERFTKRWGQPYNHTYYQVAPICKLHKDFDGHSVHMLYGEEWIDVDGVVGIGPSTIMNCTRNVTYDKAQINHYYTKTWPEWQIKCSRSRPEGDNYRTPLDAFDVHNKNDVEDLHALNFFKNN</sequence>
<name>A0A6J5MA11_9CAUD</name>
<keyword evidence="3" id="KW-1133">Transmembrane helix</keyword>
<dbReference type="PANTHER" id="PTHR21461:SF69">
    <property type="entry name" value="GLYCOSYLTRANSFERASE FAMILY 92 PROTEIN"/>
    <property type="match status" value="1"/>
</dbReference>
<accession>A0A6J5MA11</accession>
<proteinExistence type="predicted"/>
<protein>
    <submittedName>
        <fullName evidence="4">Glycosyl transferase family 2</fullName>
    </submittedName>
</protein>
<dbReference type="GO" id="GO:0016757">
    <property type="term" value="F:glycosyltransferase activity"/>
    <property type="evidence" value="ECO:0007669"/>
    <property type="project" value="TreeGrafter"/>
</dbReference>
<evidence type="ECO:0000256" key="3">
    <source>
        <dbReference type="ARBA" id="ARBA00022989"/>
    </source>
</evidence>
<keyword evidence="3" id="KW-0472">Membrane</keyword>
<comment type="subcellular location">
    <subcellularLocation>
        <location evidence="1">Membrane</location>
        <topology evidence="1">Single-pass membrane protein</topology>
    </subcellularLocation>
</comment>
<dbReference type="Pfam" id="PF13704">
    <property type="entry name" value="Glyco_tranf_2_4"/>
    <property type="match status" value="1"/>
</dbReference>
<reference evidence="4" key="1">
    <citation type="submission" date="2020-04" db="EMBL/GenBank/DDBJ databases">
        <authorList>
            <person name="Chiriac C."/>
            <person name="Salcher M."/>
            <person name="Ghai R."/>
            <person name="Kavagutti S V."/>
        </authorList>
    </citation>
    <scope>NUCLEOTIDE SEQUENCE</scope>
</reference>